<dbReference type="GeneID" id="64670920"/>
<evidence type="ECO:0000313" key="2">
    <source>
        <dbReference type="Proteomes" id="UP001195769"/>
    </source>
</evidence>
<dbReference type="EMBL" id="JABBWK010000008">
    <property type="protein sequence ID" value="KAG1904983.1"/>
    <property type="molecule type" value="Genomic_DNA"/>
</dbReference>
<protein>
    <submittedName>
        <fullName evidence="1">Uncharacterized protein</fullName>
    </submittedName>
</protein>
<evidence type="ECO:0000313" key="1">
    <source>
        <dbReference type="EMBL" id="KAG1904983.1"/>
    </source>
</evidence>
<sequence>MDVKFVEDATDAHDCSDDDSDVGENMPRVSLQPETIAIPMPSNFGKKRCEELGIEALVRQEITLHEGQANDVLHTIRKYWPLERTELKANLAVADLNIRGQRNSMLPWFWSLDVQGDSVNNNWLNEWCIGFIQKLCETAGLKS</sequence>
<gene>
    <name evidence="1" type="ORF">F5891DRAFT_976559</name>
</gene>
<name>A0AAD4EHC1_9AGAM</name>
<dbReference type="Proteomes" id="UP001195769">
    <property type="component" value="Unassembled WGS sequence"/>
</dbReference>
<organism evidence="1 2">
    <name type="scientific">Suillus fuscotomentosus</name>
    <dbReference type="NCBI Taxonomy" id="1912939"/>
    <lineage>
        <taxon>Eukaryota</taxon>
        <taxon>Fungi</taxon>
        <taxon>Dikarya</taxon>
        <taxon>Basidiomycota</taxon>
        <taxon>Agaricomycotina</taxon>
        <taxon>Agaricomycetes</taxon>
        <taxon>Agaricomycetidae</taxon>
        <taxon>Boletales</taxon>
        <taxon>Suillineae</taxon>
        <taxon>Suillaceae</taxon>
        <taxon>Suillus</taxon>
    </lineage>
</organism>
<proteinExistence type="predicted"/>
<reference evidence="1" key="1">
    <citation type="journal article" date="2020" name="New Phytol.">
        <title>Comparative genomics reveals dynamic genome evolution in host specialist ectomycorrhizal fungi.</title>
        <authorList>
            <person name="Lofgren L.A."/>
            <person name="Nguyen N.H."/>
            <person name="Vilgalys R."/>
            <person name="Ruytinx J."/>
            <person name="Liao H.L."/>
            <person name="Branco S."/>
            <person name="Kuo A."/>
            <person name="LaButti K."/>
            <person name="Lipzen A."/>
            <person name="Andreopoulos W."/>
            <person name="Pangilinan J."/>
            <person name="Riley R."/>
            <person name="Hundley H."/>
            <person name="Na H."/>
            <person name="Barry K."/>
            <person name="Grigoriev I.V."/>
            <person name="Stajich J.E."/>
            <person name="Kennedy P.G."/>
        </authorList>
    </citation>
    <scope>NUCLEOTIDE SEQUENCE</scope>
    <source>
        <strain evidence="1">FC203</strain>
    </source>
</reference>
<keyword evidence="2" id="KW-1185">Reference proteome</keyword>
<dbReference type="AlphaFoldDB" id="A0AAD4EHC1"/>
<comment type="caution">
    <text evidence="1">The sequence shown here is derived from an EMBL/GenBank/DDBJ whole genome shotgun (WGS) entry which is preliminary data.</text>
</comment>
<accession>A0AAD4EHC1</accession>
<dbReference type="RefSeq" id="XP_041230558.1">
    <property type="nucleotide sequence ID" value="XM_041376622.1"/>
</dbReference>